<dbReference type="SUPFAM" id="SSF141868">
    <property type="entry name" value="EAL domain-like"/>
    <property type="match status" value="1"/>
</dbReference>
<dbReference type="CDD" id="cd00130">
    <property type="entry name" value="PAS"/>
    <property type="match status" value="1"/>
</dbReference>
<dbReference type="PANTHER" id="PTHR44757:SF2">
    <property type="entry name" value="BIOFILM ARCHITECTURE MAINTENANCE PROTEIN MBAA"/>
    <property type="match status" value="1"/>
</dbReference>
<dbReference type="InterPro" id="IPR000700">
    <property type="entry name" value="PAS-assoc_C"/>
</dbReference>
<dbReference type="PROSITE" id="PS50113">
    <property type="entry name" value="PAC"/>
    <property type="match status" value="1"/>
</dbReference>
<feature type="domain" description="GGDEF" evidence="4">
    <location>
        <begin position="302"/>
        <end position="434"/>
    </location>
</feature>
<evidence type="ECO:0000259" key="2">
    <source>
        <dbReference type="PROSITE" id="PS50113"/>
    </source>
</evidence>
<dbReference type="InterPro" id="IPR013656">
    <property type="entry name" value="PAS_4"/>
</dbReference>
<dbReference type="Gene3D" id="3.30.450.20">
    <property type="entry name" value="PAS domain"/>
    <property type="match status" value="2"/>
</dbReference>
<dbReference type="Gene3D" id="3.20.20.450">
    <property type="entry name" value="EAL domain"/>
    <property type="match status" value="1"/>
</dbReference>
<dbReference type="PROSITE" id="PS50887">
    <property type="entry name" value="GGDEF"/>
    <property type="match status" value="1"/>
</dbReference>
<accession>A0A7X2J1V4</accession>
<proteinExistence type="predicted"/>
<evidence type="ECO:0000313" key="5">
    <source>
        <dbReference type="EMBL" id="MRX73779.1"/>
    </source>
</evidence>
<feature type="domain" description="PAS" evidence="1">
    <location>
        <begin position="152"/>
        <end position="221"/>
    </location>
</feature>
<dbReference type="SUPFAM" id="SSF55785">
    <property type="entry name" value="PYP-like sensor domain (PAS domain)"/>
    <property type="match status" value="2"/>
</dbReference>
<gene>
    <name evidence="5" type="ORF">GJU40_16680</name>
</gene>
<dbReference type="CDD" id="cd01949">
    <property type="entry name" value="GGDEF"/>
    <property type="match status" value="1"/>
</dbReference>
<dbReference type="Pfam" id="PF00563">
    <property type="entry name" value="EAL"/>
    <property type="match status" value="1"/>
</dbReference>
<dbReference type="InterPro" id="IPR000160">
    <property type="entry name" value="GGDEF_dom"/>
</dbReference>
<evidence type="ECO:0000259" key="1">
    <source>
        <dbReference type="PROSITE" id="PS50112"/>
    </source>
</evidence>
<dbReference type="NCBIfam" id="TIGR00229">
    <property type="entry name" value="sensory_box"/>
    <property type="match status" value="2"/>
</dbReference>
<evidence type="ECO:0000259" key="4">
    <source>
        <dbReference type="PROSITE" id="PS50887"/>
    </source>
</evidence>
<dbReference type="SUPFAM" id="SSF55073">
    <property type="entry name" value="Nucleotide cyclase"/>
    <property type="match status" value="1"/>
</dbReference>
<evidence type="ECO:0000259" key="3">
    <source>
        <dbReference type="PROSITE" id="PS50883"/>
    </source>
</evidence>
<dbReference type="PANTHER" id="PTHR44757">
    <property type="entry name" value="DIGUANYLATE CYCLASE DGCP"/>
    <property type="match status" value="1"/>
</dbReference>
<feature type="domain" description="PAC" evidence="2">
    <location>
        <begin position="99"/>
        <end position="151"/>
    </location>
</feature>
<reference evidence="5 6" key="1">
    <citation type="submission" date="2019-11" db="EMBL/GenBank/DDBJ databases">
        <title>Bacillus lacus genome.</title>
        <authorList>
            <person name="Allen C.J."/>
            <person name="Newman J.D."/>
        </authorList>
    </citation>
    <scope>NUCLEOTIDE SEQUENCE [LARGE SCALE GENOMIC DNA]</scope>
    <source>
        <strain evidence="5 6">KCTC 33946</strain>
    </source>
</reference>
<dbReference type="OrthoDB" id="9759607at2"/>
<dbReference type="Pfam" id="PF13426">
    <property type="entry name" value="PAS_9"/>
    <property type="match status" value="1"/>
</dbReference>
<sequence length="699" mass="79696">MNSWLQHLHESIGDEEHQKHIKETILPILLKHIKDFVFLMRVEQNPLQFSYIFVNDEGAKHARLPASYEGMSLHDLLPKDAADHLHNKYQQVMRTGQSLSFQDQVEIGKGNYVIGESRLSPIKDDNSQIKYIISVTRDITQLANEQQQLKESQQRYKSLVDHNLDAIFTLANDGTILAVNPSAKKLTGLSERQLISKKLQTFFSEKEERVLKMFEQTLKGAAAEEEISFASHGEVTLHCKTIPVFLQDSVSGLFFICRDVTEKVRQDQRIKHMAYYDTLTGLKNRSALKKDAHEMIQNQKEHSFALLFIDLDRFKMLNDTMGHNVGDHLLIEVGNRFRQLDYSSFDVYRHGGDEFIILLNNASEDEAEAGASALLGLFHDPIDLNGLDYYISPSIGISIFPKHGSTLDELLISADTALYEVKKRGRGDYQLFAERMKSDTGNVLLIETGLRRAIENRELRLAYQPQIDLRSREPISFEVLVRWEPANLPAISPAEFIPVAEESGLIIPLGEWILEEAMKQLYTWKQEGLPEAVLAINLSAKQFMQPYLVEMIQSLMLTYEVQPAQIELEITEGALTNPDEAYEMIRRLKDLGLSISIDDFGTGYSSLTYLKRFPIDSLKIDQSFVKDLLLDEQNRAITTTILHLAQSLGLRVVAEGVETKEQLLFLEENGCQIGQGFYFDSPLSASEIQQTYLRKKEYK</sequence>
<dbReference type="InterPro" id="IPR001633">
    <property type="entry name" value="EAL_dom"/>
</dbReference>
<dbReference type="InterPro" id="IPR035965">
    <property type="entry name" value="PAS-like_dom_sf"/>
</dbReference>
<dbReference type="InterPro" id="IPR043128">
    <property type="entry name" value="Rev_trsase/Diguanyl_cyclase"/>
</dbReference>
<feature type="domain" description="EAL" evidence="3">
    <location>
        <begin position="443"/>
        <end position="696"/>
    </location>
</feature>
<dbReference type="SMART" id="SM00267">
    <property type="entry name" value="GGDEF"/>
    <property type="match status" value="1"/>
</dbReference>
<dbReference type="NCBIfam" id="TIGR00254">
    <property type="entry name" value="GGDEF"/>
    <property type="match status" value="1"/>
</dbReference>
<dbReference type="SMART" id="SM00052">
    <property type="entry name" value="EAL"/>
    <property type="match status" value="1"/>
</dbReference>
<dbReference type="Gene3D" id="3.30.70.270">
    <property type="match status" value="1"/>
</dbReference>
<dbReference type="Pfam" id="PF00990">
    <property type="entry name" value="GGDEF"/>
    <property type="match status" value="1"/>
</dbReference>
<dbReference type="InterPro" id="IPR035919">
    <property type="entry name" value="EAL_sf"/>
</dbReference>
<keyword evidence="6" id="KW-1185">Reference proteome</keyword>
<dbReference type="InterPro" id="IPR000014">
    <property type="entry name" value="PAS"/>
</dbReference>
<dbReference type="RefSeq" id="WP_154309240.1">
    <property type="nucleotide sequence ID" value="NZ_WKKI01000045.1"/>
</dbReference>
<dbReference type="Proteomes" id="UP000448867">
    <property type="component" value="Unassembled WGS sequence"/>
</dbReference>
<protein>
    <submittedName>
        <fullName evidence="5">EAL domain-containing protein</fullName>
    </submittedName>
</protein>
<dbReference type="SMART" id="SM00091">
    <property type="entry name" value="PAS"/>
    <property type="match status" value="2"/>
</dbReference>
<dbReference type="PROSITE" id="PS50112">
    <property type="entry name" value="PAS"/>
    <property type="match status" value="1"/>
</dbReference>
<dbReference type="EMBL" id="WKKI01000045">
    <property type="protein sequence ID" value="MRX73779.1"/>
    <property type="molecule type" value="Genomic_DNA"/>
</dbReference>
<dbReference type="InterPro" id="IPR052155">
    <property type="entry name" value="Biofilm_reg_signaling"/>
</dbReference>
<dbReference type="InterPro" id="IPR029787">
    <property type="entry name" value="Nucleotide_cyclase"/>
</dbReference>
<dbReference type="PROSITE" id="PS50883">
    <property type="entry name" value="EAL"/>
    <property type="match status" value="1"/>
</dbReference>
<dbReference type="CDD" id="cd01948">
    <property type="entry name" value="EAL"/>
    <property type="match status" value="1"/>
</dbReference>
<dbReference type="AlphaFoldDB" id="A0A7X2J1V4"/>
<dbReference type="Pfam" id="PF08448">
    <property type="entry name" value="PAS_4"/>
    <property type="match status" value="1"/>
</dbReference>
<name>A0A7X2J1V4_9BACI</name>
<evidence type="ECO:0000313" key="6">
    <source>
        <dbReference type="Proteomes" id="UP000448867"/>
    </source>
</evidence>
<comment type="caution">
    <text evidence="5">The sequence shown here is derived from an EMBL/GenBank/DDBJ whole genome shotgun (WGS) entry which is preliminary data.</text>
</comment>
<organism evidence="5 6">
    <name type="scientific">Metabacillus lacus</name>
    <dbReference type="NCBI Taxonomy" id="1983721"/>
    <lineage>
        <taxon>Bacteria</taxon>
        <taxon>Bacillati</taxon>
        <taxon>Bacillota</taxon>
        <taxon>Bacilli</taxon>
        <taxon>Bacillales</taxon>
        <taxon>Bacillaceae</taxon>
        <taxon>Metabacillus</taxon>
    </lineage>
</organism>